<name>A0A4C1XPL4_EUMVA</name>
<dbReference type="CDD" id="cd18808">
    <property type="entry name" value="SF1_C_Upf1"/>
    <property type="match status" value="1"/>
</dbReference>
<feature type="compositionally biased region" description="Polar residues" evidence="5">
    <location>
        <begin position="187"/>
        <end position="197"/>
    </location>
</feature>
<dbReference type="GO" id="GO:0006369">
    <property type="term" value="P:termination of RNA polymerase II transcription"/>
    <property type="evidence" value="ECO:0007669"/>
    <property type="project" value="TreeGrafter"/>
</dbReference>
<dbReference type="Gene3D" id="3.40.50.300">
    <property type="entry name" value="P-loop containing nucleotide triphosphate hydrolases"/>
    <property type="match status" value="3"/>
</dbReference>
<protein>
    <submittedName>
        <fullName evidence="8">Probable helicase MAGATAMA 3</fullName>
    </submittedName>
</protein>
<dbReference type="Proteomes" id="UP000299102">
    <property type="component" value="Unassembled WGS sequence"/>
</dbReference>
<dbReference type="GO" id="GO:0005524">
    <property type="term" value="F:ATP binding"/>
    <property type="evidence" value="ECO:0007669"/>
    <property type="project" value="UniProtKB-KW"/>
</dbReference>
<evidence type="ECO:0000256" key="5">
    <source>
        <dbReference type="SAM" id="MobiDB-lite"/>
    </source>
</evidence>
<dbReference type="InterPro" id="IPR041677">
    <property type="entry name" value="DNA2/NAM7_AAA_11"/>
</dbReference>
<dbReference type="InterPro" id="IPR027417">
    <property type="entry name" value="P-loop_NTPase"/>
</dbReference>
<dbReference type="PANTHER" id="PTHR10887">
    <property type="entry name" value="DNA2/NAM7 HELICASE FAMILY"/>
    <property type="match status" value="1"/>
</dbReference>
<accession>A0A4C1XPL4</accession>
<evidence type="ECO:0000256" key="4">
    <source>
        <dbReference type="ARBA" id="ARBA00022840"/>
    </source>
</evidence>
<evidence type="ECO:0000256" key="1">
    <source>
        <dbReference type="ARBA" id="ARBA00022741"/>
    </source>
</evidence>
<dbReference type="GO" id="GO:0004386">
    <property type="term" value="F:helicase activity"/>
    <property type="evidence" value="ECO:0007669"/>
    <property type="project" value="UniProtKB-KW"/>
</dbReference>
<dbReference type="GO" id="GO:0001147">
    <property type="term" value="F:transcription termination site sequence-specific DNA binding"/>
    <property type="evidence" value="ECO:0007669"/>
    <property type="project" value="TreeGrafter"/>
</dbReference>
<reference evidence="8 9" key="1">
    <citation type="journal article" date="2019" name="Commun. Biol.">
        <title>The bagworm genome reveals a unique fibroin gene that provides high tensile strength.</title>
        <authorList>
            <person name="Kono N."/>
            <person name="Nakamura H."/>
            <person name="Ohtoshi R."/>
            <person name="Tomita M."/>
            <person name="Numata K."/>
            <person name="Arakawa K."/>
        </authorList>
    </citation>
    <scope>NUCLEOTIDE SEQUENCE [LARGE SCALE GENOMIC DNA]</scope>
</reference>
<dbReference type="Pfam" id="PF13086">
    <property type="entry name" value="AAA_11"/>
    <property type="match status" value="1"/>
</dbReference>
<evidence type="ECO:0000256" key="3">
    <source>
        <dbReference type="ARBA" id="ARBA00022806"/>
    </source>
</evidence>
<dbReference type="EMBL" id="BGZK01000900">
    <property type="protein sequence ID" value="GBP64514.1"/>
    <property type="molecule type" value="Genomic_DNA"/>
</dbReference>
<comment type="caution">
    <text evidence="8">The sequence shown here is derived from an EMBL/GenBank/DDBJ whole genome shotgun (WGS) entry which is preliminary data.</text>
</comment>
<dbReference type="FunFam" id="3.40.50.300:FF:000326">
    <property type="entry name" value="P-loop containing nucleoside triphosphate hydrolase"/>
    <property type="match status" value="1"/>
</dbReference>
<proteinExistence type="predicted"/>
<dbReference type="InterPro" id="IPR041679">
    <property type="entry name" value="DNA2/NAM7-like_C"/>
</dbReference>
<feature type="compositionally biased region" description="Basic and acidic residues" evidence="5">
    <location>
        <begin position="254"/>
        <end position="271"/>
    </location>
</feature>
<evidence type="ECO:0000259" key="6">
    <source>
        <dbReference type="Pfam" id="PF13086"/>
    </source>
</evidence>
<dbReference type="OrthoDB" id="2285229at2759"/>
<dbReference type="GO" id="GO:0005694">
    <property type="term" value="C:chromosome"/>
    <property type="evidence" value="ECO:0007669"/>
    <property type="project" value="UniProtKB-ARBA"/>
</dbReference>
<feature type="domain" description="DNA2/NAM7 helicase helicase" evidence="6">
    <location>
        <begin position="576"/>
        <end position="990"/>
    </location>
</feature>
<keyword evidence="1" id="KW-0547">Nucleotide-binding</keyword>
<feature type="compositionally biased region" description="Polar residues" evidence="5">
    <location>
        <begin position="325"/>
        <end position="337"/>
    </location>
</feature>
<dbReference type="SUPFAM" id="SSF52540">
    <property type="entry name" value="P-loop containing nucleoside triphosphate hydrolases"/>
    <property type="match status" value="1"/>
</dbReference>
<keyword evidence="9" id="KW-1185">Reference proteome</keyword>
<feature type="region of interest" description="Disordered" evidence="5">
    <location>
        <begin position="187"/>
        <end position="271"/>
    </location>
</feature>
<evidence type="ECO:0000259" key="7">
    <source>
        <dbReference type="Pfam" id="PF13087"/>
    </source>
</evidence>
<feature type="domain" description="DNA2/NAM7 helicase-like C-terminal" evidence="7">
    <location>
        <begin position="999"/>
        <end position="1183"/>
    </location>
</feature>
<evidence type="ECO:0000313" key="8">
    <source>
        <dbReference type="EMBL" id="GBP64514.1"/>
    </source>
</evidence>
<feature type="region of interest" description="Disordered" evidence="5">
    <location>
        <begin position="314"/>
        <end position="341"/>
    </location>
</feature>
<dbReference type="GO" id="GO:0016787">
    <property type="term" value="F:hydrolase activity"/>
    <property type="evidence" value="ECO:0007669"/>
    <property type="project" value="UniProtKB-KW"/>
</dbReference>
<sequence>MVKSNNDNSVIDKNQVKENNFKTLKPGNVDERNLKRPLCVDIKQEETLIPCKQPCVRESVIDLVSDSDDDVSFEPNISSNVKLEIEYNEESKHGITAIPINDDIAIYDNVKQELDDEVIMVDSDDNGDANLWLSRLSQSQCSELYDDELIDENTTNTTINKVHPDENEVFLNDIIILPLKPNIPQTDNLIPSGTVNNEDPKSSNETSKRLGSSKERNRMDRDTRRTKLIDAISNTTKPSCKEPKTKSLKRNSKKCTEDIKKTPSKNEERKKRLREIATKSKVKNTEHTTPTICSTNDGSKKKVNVKVTAESRGAFLTEKNDSKPNNKAKNRSTSAKTLKNETSSKADIIKNGDKTNIKIVTKDKNIINQISDHVISDTKPTTLDKSKSKKKTVRFSTAKPKIIEFQIEPGNKLINVKHHKPKYEYSIDRGRHSSSITSLERQYIMRILKWNTNWLKEKTLINNNQLPDLTGGNVVPSHIFHNFSNHAEYVKQIGHLLLIDIWDTLASEYDPTSNQENMLEFRIESVSPPNKCTDSHVTICVNLSLPKKFVKNMPKLRDLMLLTVRPGVGKFFYVHEITPLSAPPRKSSVICSIIMQYFYGNSEKRLKNRGKILICATSNAAVDGLVGRLLNIRQTLSQEVDGIFGKDGNDSGGYEPSENSSDNEDEVVFKPEVDLESENNVDYFQATTSNANDSERFRLVRVGRDEVMHDNARSVSLKSLAERTMSTSRVDPATCRNNDVLEEPAPYDNSMSVENDNYFTNFQKITHNVNIQRRRQELNSNRMLHNLHHMSSSRHAFKLQHTHVPHDDSGVGCRQMLRDGGCIVASLLYQLFNKCWKSGRVPNVWCKAIIVPFNKEKGSRQLNYLITKENMWRSDLATTEDPARRAYCQSRLEPIIRRQQQLKTASETGCMHRSLTAYEKQIVQKADIIATTLTSVANCRIQWLKGLVTLCIVDEAGQAIEPVSLIPLTLDVTRLALIGDPQQLPGFTRSEVAKEYGLGESLFSRLSSCGMTWPDGGPTMLLDVQYRMHPEIADYPNRAFYAGKIQNKYTPRSDLNLPPYKVLFITSSESEHGSAQTINDKEAWAVTRLVTSLYFMLQPKKMSLAVITPYVAQKELIKYKLRITLNVNDGELPVEVNTVDSFQGQERDVVVVSLTRRHGVGFLHDAGRMNVMLTRAKHSLLICIDPNALQDNKQWKTLIDDAKKRKLYRYLPEHLSRSTTPQKGTDRRCIALFEKRKNLATRF</sequence>
<keyword evidence="4" id="KW-0067">ATP-binding</keyword>
<dbReference type="Pfam" id="PF13087">
    <property type="entry name" value="AAA_12"/>
    <property type="match status" value="1"/>
</dbReference>
<dbReference type="InterPro" id="IPR047187">
    <property type="entry name" value="SF1_C_Upf1"/>
</dbReference>
<evidence type="ECO:0000313" key="9">
    <source>
        <dbReference type="Proteomes" id="UP000299102"/>
    </source>
</evidence>
<feature type="compositionally biased region" description="Basic and acidic residues" evidence="5">
    <location>
        <begin position="198"/>
        <end position="228"/>
    </location>
</feature>
<dbReference type="STRING" id="151549.A0A4C1XPL4"/>
<keyword evidence="3 8" id="KW-0347">Helicase</keyword>
<keyword evidence="2" id="KW-0378">Hydrolase</keyword>
<dbReference type="GO" id="GO:0016604">
    <property type="term" value="C:nuclear body"/>
    <property type="evidence" value="ECO:0007669"/>
    <property type="project" value="TreeGrafter"/>
</dbReference>
<evidence type="ECO:0000256" key="2">
    <source>
        <dbReference type="ARBA" id="ARBA00022801"/>
    </source>
</evidence>
<dbReference type="AlphaFoldDB" id="A0A4C1XPL4"/>
<organism evidence="8 9">
    <name type="scientific">Eumeta variegata</name>
    <name type="common">Bagworm moth</name>
    <name type="synonym">Eumeta japonica</name>
    <dbReference type="NCBI Taxonomy" id="151549"/>
    <lineage>
        <taxon>Eukaryota</taxon>
        <taxon>Metazoa</taxon>
        <taxon>Ecdysozoa</taxon>
        <taxon>Arthropoda</taxon>
        <taxon>Hexapoda</taxon>
        <taxon>Insecta</taxon>
        <taxon>Pterygota</taxon>
        <taxon>Neoptera</taxon>
        <taxon>Endopterygota</taxon>
        <taxon>Lepidoptera</taxon>
        <taxon>Glossata</taxon>
        <taxon>Ditrysia</taxon>
        <taxon>Tineoidea</taxon>
        <taxon>Psychidae</taxon>
        <taxon>Oiketicinae</taxon>
        <taxon>Eumeta</taxon>
    </lineage>
</organism>
<dbReference type="InterPro" id="IPR045055">
    <property type="entry name" value="DNA2/NAM7-like"/>
</dbReference>
<gene>
    <name evidence="8" type="primary">MAA3</name>
    <name evidence="8" type="ORF">EVAR_53013_1</name>
</gene>
<dbReference type="PANTHER" id="PTHR10887:SF495">
    <property type="entry name" value="HELICASE SENATAXIN ISOFORM X1-RELATED"/>
    <property type="match status" value="1"/>
</dbReference>
<feature type="region of interest" description="Disordered" evidence="5">
    <location>
        <begin position="643"/>
        <end position="665"/>
    </location>
</feature>